<keyword evidence="2" id="KW-0808">Transferase</keyword>
<name>A0ABX5VZ06_9BRAD</name>
<dbReference type="PANTHER" id="PTHR34203:SF15">
    <property type="entry name" value="SLL1173 PROTEIN"/>
    <property type="match status" value="1"/>
</dbReference>
<dbReference type="Gene3D" id="3.40.50.150">
    <property type="entry name" value="Vaccinia Virus protein VP39"/>
    <property type="match status" value="1"/>
</dbReference>
<feature type="domain" description="Methyltransferase FkbM" evidence="1">
    <location>
        <begin position="60"/>
        <end position="215"/>
    </location>
</feature>
<dbReference type="SUPFAM" id="SSF53335">
    <property type="entry name" value="S-adenosyl-L-methionine-dependent methyltransferases"/>
    <property type="match status" value="1"/>
</dbReference>
<gene>
    <name evidence="2" type="ORF">FJN17_00835</name>
</gene>
<dbReference type="InterPro" id="IPR029063">
    <property type="entry name" value="SAM-dependent_MTases_sf"/>
</dbReference>
<dbReference type="RefSeq" id="WP_094973824.1">
    <property type="nucleotide sequence ID" value="NZ_CP029427.2"/>
</dbReference>
<reference evidence="2 3" key="2">
    <citation type="journal article" date="2020" name="Int. J. Syst. Evol. Microbiol.">
        <title>Description and complete genome sequences of Bradyrhizobium symbiodeficiens sp. nov., a non-symbiotic bacterium associated with legumes native to Canada.</title>
        <authorList>
            <person name="Bromfield E.S.P."/>
            <person name="Cloutier S."/>
            <person name="Nguyen H.D.T."/>
        </authorList>
    </citation>
    <scope>NUCLEOTIDE SEQUENCE [LARGE SCALE GENOMIC DNA]</scope>
    <source>
        <strain evidence="2 3">65S1MB</strain>
    </source>
</reference>
<dbReference type="InterPro" id="IPR006342">
    <property type="entry name" value="FkbM_mtfrase"/>
</dbReference>
<reference evidence="3" key="1">
    <citation type="submission" date="2019-06" db="EMBL/GenBank/DDBJ databases">
        <title>Whole-Genome Sequence of Bradyrhizobium sp. 3 Strain 65S1MB.</title>
        <authorList>
            <person name="Bromfield E.S.P."/>
            <person name="Cloutier S."/>
            <person name="Nguyen H.D.T."/>
        </authorList>
    </citation>
    <scope>NUCLEOTIDE SEQUENCE [LARGE SCALE GENOMIC DNA]</scope>
    <source>
        <strain evidence="3">65S1MB</strain>
    </source>
</reference>
<accession>A0ABX5VZ06</accession>
<evidence type="ECO:0000313" key="3">
    <source>
        <dbReference type="Proteomes" id="UP000319298"/>
    </source>
</evidence>
<dbReference type="PANTHER" id="PTHR34203">
    <property type="entry name" value="METHYLTRANSFERASE, FKBM FAMILY PROTEIN"/>
    <property type="match status" value="1"/>
</dbReference>
<keyword evidence="3" id="KW-1185">Reference proteome</keyword>
<dbReference type="EMBL" id="CP041090">
    <property type="protein sequence ID" value="QDF36224.1"/>
    <property type="molecule type" value="Genomic_DNA"/>
</dbReference>
<dbReference type="GO" id="GO:0008168">
    <property type="term" value="F:methyltransferase activity"/>
    <property type="evidence" value="ECO:0007669"/>
    <property type="project" value="UniProtKB-KW"/>
</dbReference>
<dbReference type="GO" id="GO:0032259">
    <property type="term" value="P:methylation"/>
    <property type="evidence" value="ECO:0007669"/>
    <property type="project" value="UniProtKB-KW"/>
</dbReference>
<keyword evidence="2" id="KW-0489">Methyltransferase</keyword>
<dbReference type="Proteomes" id="UP000319298">
    <property type="component" value="Chromosome"/>
</dbReference>
<organism evidence="2 3">
    <name type="scientific">Bradyrhizobium symbiodeficiens</name>
    <dbReference type="NCBI Taxonomy" id="1404367"/>
    <lineage>
        <taxon>Bacteria</taxon>
        <taxon>Pseudomonadati</taxon>
        <taxon>Pseudomonadota</taxon>
        <taxon>Alphaproteobacteria</taxon>
        <taxon>Hyphomicrobiales</taxon>
        <taxon>Nitrobacteraceae</taxon>
        <taxon>Bradyrhizobium</taxon>
    </lineage>
</organism>
<proteinExistence type="predicted"/>
<dbReference type="Pfam" id="PF05050">
    <property type="entry name" value="Methyltransf_21"/>
    <property type="match status" value="1"/>
</dbReference>
<dbReference type="InterPro" id="IPR052514">
    <property type="entry name" value="SAM-dependent_MTase"/>
</dbReference>
<protein>
    <submittedName>
        <fullName evidence="2">FkbM family methyltransferase</fullName>
    </submittedName>
</protein>
<evidence type="ECO:0000259" key="1">
    <source>
        <dbReference type="Pfam" id="PF05050"/>
    </source>
</evidence>
<dbReference type="NCBIfam" id="TIGR01444">
    <property type="entry name" value="fkbM_fam"/>
    <property type="match status" value="1"/>
</dbReference>
<evidence type="ECO:0000313" key="2">
    <source>
        <dbReference type="EMBL" id="QDF36224.1"/>
    </source>
</evidence>
<sequence length="268" mass="30220">MQIPWRLKKPFRTAQSYFPILKEAKDQFYYSYRKVRSVPSEPFFEAIRLFKDRLDGSYIDVGGNLGQSIDNIRLYAPNARVVSFEPNPALASRLAKRFRGDPDVTIRPIGLSDKPGNFQLHVPSYRGFVYDGLGSLDYQEAHSWINSDTVYFFDPAKLVVDSHACSVETLDAQKLADPVFIKIDVQGLEFQVVKGGVETLGQHEPILLIEDFSAKPDLIELTASLGYKPYTFESGRLLPGASETVSFLFTPKRMSAVTGGHSMRMRPR</sequence>